<evidence type="ECO:0000313" key="3">
    <source>
        <dbReference type="EMBL" id="NDV62056.1"/>
    </source>
</evidence>
<dbReference type="Pfam" id="PF02604">
    <property type="entry name" value="PhdYeFM_antitox"/>
    <property type="match status" value="1"/>
</dbReference>
<evidence type="ECO:0000313" key="4">
    <source>
        <dbReference type="Proteomes" id="UP000478417"/>
    </source>
</evidence>
<organism evidence="3 4">
    <name type="scientific">Oceanipulchritudo coccoides</name>
    <dbReference type="NCBI Taxonomy" id="2706888"/>
    <lineage>
        <taxon>Bacteria</taxon>
        <taxon>Pseudomonadati</taxon>
        <taxon>Verrucomicrobiota</taxon>
        <taxon>Opitutia</taxon>
        <taxon>Puniceicoccales</taxon>
        <taxon>Oceanipulchritudinaceae</taxon>
        <taxon>Oceanipulchritudo</taxon>
    </lineage>
</organism>
<dbReference type="InterPro" id="IPR036165">
    <property type="entry name" value="YefM-like_sf"/>
</dbReference>
<dbReference type="SUPFAM" id="SSF143120">
    <property type="entry name" value="YefM-like"/>
    <property type="match status" value="1"/>
</dbReference>
<dbReference type="InterPro" id="IPR006442">
    <property type="entry name" value="Antitoxin_Phd/YefM"/>
</dbReference>
<sequence>MKHTYNIHEAKTHLSKLVEEAAVGEEIIIAKSGKPKAKLVPYADEPRREPGRYKANIQLSATFFDPLPVEELRAWEGTSK</sequence>
<dbReference type="Proteomes" id="UP000478417">
    <property type="component" value="Unassembled WGS sequence"/>
</dbReference>
<evidence type="ECO:0000256" key="2">
    <source>
        <dbReference type="RuleBase" id="RU362080"/>
    </source>
</evidence>
<protein>
    <recommendedName>
        <fullName evidence="2">Antitoxin</fullName>
    </recommendedName>
</protein>
<evidence type="ECO:0000256" key="1">
    <source>
        <dbReference type="ARBA" id="ARBA00009981"/>
    </source>
</evidence>
<comment type="similarity">
    <text evidence="1 2">Belongs to the phD/YefM antitoxin family.</text>
</comment>
<proteinExistence type="inferred from homology"/>
<accession>A0A6B2M117</accession>
<dbReference type="Gene3D" id="3.40.1620.10">
    <property type="entry name" value="YefM-like domain"/>
    <property type="match status" value="1"/>
</dbReference>
<dbReference type="RefSeq" id="WP_163963619.1">
    <property type="nucleotide sequence ID" value="NZ_JAAGNX010000002.1"/>
</dbReference>
<reference evidence="3 4" key="1">
    <citation type="submission" date="2020-02" db="EMBL/GenBank/DDBJ databases">
        <title>Albibacoteraceae fam. nov., the first described family within the subdivision 4 Verrucomicrobia.</title>
        <authorList>
            <person name="Xi F."/>
        </authorList>
    </citation>
    <scope>NUCLEOTIDE SEQUENCE [LARGE SCALE GENOMIC DNA]</scope>
    <source>
        <strain evidence="3 4">CK1056</strain>
    </source>
</reference>
<dbReference type="NCBIfam" id="TIGR01552">
    <property type="entry name" value="phd_fam"/>
    <property type="match status" value="1"/>
</dbReference>
<comment type="caution">
    <text evidence="3">The sequence shown here is derived from an EMBL/GenBank/DDBJ whole genome shotgun (WGS) entry which is preliminary data.</text>
</comment>
<gene>
    <name evidence="3" type="ORF">G0Q06_06320</name>
</gene>
<name>A0A6B2M117_9BACT</name>
<comment type="function">
    <text evidence="2">Antitoxin component of a type II toxin-antitoxin (TA) system.</text>
</comment>
<dbReference type="EMBL" id="JAAGNX010000002">
    <property type="protein sequence ID" value="NDV62056.1"/>
    <property type="molecule type" value="Genomic_DNA"/>
</dbReference>
<dbReference type="AlphaFoldDB" id="A0A6B2M117"/>
<keyword evidence="4" id="KW-1185">Reference proteome</keyword>